<evidence type="ECO:0000256" key="3">
    <source>
        <dbReference type="SAM" id="Phobius"/>
    </source>
</evidence>
<proteinExistence type="predicted"/>
<reference evidence="5 6" key="1">
    <citation type="submission" date="2019-09" db="EMBL/GenBank/DDBJ databases">
        <title>A chromosome-level genome assembly of the Chinese tupelo Nyssa sinensis.</title>
        <authorList>
            <person name="Yang X."/>
            <person name="Kang M."/>
            <person name="Yang Y."/>
            <person name="Xiong H."/>
            <person name="Wang M."/>
            <person name="Zhang Z."/>
            <person name="Wang Z."/>
            <person name="Wu H."/>
            <person name="Ma T."/>
            <person name="Liu J."/>
            <person name="Xi Z."/>
        </authorList>
    </citation>
    <scope>NUCLEOTIDE SEQUENCE [LARGE SCALE GENOMIC DNA]</scope>
    <source>
        <strain evidence="5">J267</strain>
        <tissue evidence="5">Leaf</tissue>
    </source>
</reference>
<keyword evidence="6" id="KW-1185">Reference proteome</keyword>
<name>A0A5J5BQC3_9ASTE</name>
<feature type="compositionally biased region" description="Polar residues" evidence="2">
    <location>
        <begin position="442"/>
        <end position="461"/>
    </location>
</feature>
<protein>
    <recommendedName>
        <fullName evidence="4">Malectin-like domain-containing protein</fullName>
    </recommendedName>
</protein>
<comment type="subcellular location">
    <subcellularLocation>
        <location evidence="1">Membrane</location>
        <topology evidence="1">Single-pass membrane protein</topology>
    </subcellularLocation>
</comment>
<evidence type="ECO:0000256" key="1">
    <source>
        <dbReference type="ARBA" id="ARBA00004167"/>
    </source>
</evidence>
<dbReference type="Gene3D" id="3.80.10.10">
    <property type="entry name" value="Ribonuclease Inhibitor"/>
    <property type="match status" value="1"/>
</dbReference>
<feature type="domain" description="Malectin-like" evidence="4">
    <location>
        <begin position="12"/>
        <end position="324"/>
    </location>
</feature>
<feature type="region of interest" description="Disordered" evidence="2">
    <location>
        <begin position="438"/>
        <end position="495"/>
    </location>
</feature>
<dbReference type="Gene3D" id="2.60.120.430">
    <property type="entry name" value="Galactose-binding lectin"/>
    <property type="match status" value="1"/>
</dbReference>
<dbReference type="GO" id="GO:0016020">
    <property type="term" value="C:membrane"/>
    <property type="evidence" value="ECO:0007669"/>
    <property type="project" value="UniProtKB-SubCell"/>
</dbReference>
<evidence type="ECO:0000313" key="5">
    <source>
        <dbReference type="EMBL" id="KAA8543922.1"/>
    </source>
</evidence>
<dbReference type="PANTHER" id="PTHR45631">
    <property type="entry name" value="OS07G0107800 PROTEIN-RELATED"/>
    <property type="match status" value="1"/>
</dbReference>
<keyword evidence="3" id="KW-1133">Transmembrane helix</keyword>
<gene>
    <name evidence="5" type="ORF">F0562_021901</name>
</gene>
<dbReference type="Pfam" id="PF00560">
    <property type="entry name" value="LRR_1"/>
    <property type="match status" value="2"/>
</dbReference>
<organism evidence="5 6">
    <name type="scientific">Nyssa sinensis</name>
    <dbReference type="NCBI Taxonomy" id="561372"/>
    <lineage>
        <taxon>Eukaryota</taxon>
        <taxon>Viridiplantae</taxon>
        <taxon>Streptophyta</taxon>
        <taxon>Embryophyta</taxon>
        <taxon>Tracheophyta</taxon>
        <taxon>Spermatophyta</taxon>
        <taxon>Magnoliopsida</taxon>
        <taxon>eudicotyledons</taxon>
        <taxon>Gunneridae</taxon>
        <taxon>Pentapetalae</taxon>
        <taxon>asterids</taxon>
        <taxon>Cornales</taxon>
        <taxon>Nyssaceae</taxon>
        <taxon>Nyssa</taxon>
    </lineage>
</organism>
<evidence type="ECO:0000313" key="6">
    <source>
        <dbReference type="Proteomes" id="UP000325577"/>
    </source>
</evidence>
<dbReference type="InterPro" id="IPR024788">
    <property type="entry name" value="Malectin-like_Carb-bd_dom"/>
</dbReference>
<dbReference type="InterPro" id="IPR001611">
    <property type="entry name" value="Leu-rich_rpt"/>
</dbReference>
<evidence type="ECO:0000259" key="4">
    <source>
        <dbReference type="Pfam" id="PF12819"/>
    </source>
</evidence>
<dbReference type="AlphaFoldDB" id="A0A5J5BQC3"/>
<keyword evidence="3" id="KW-0812">Transmembrane</keyword>
<dbReference type="EMBL" id="CM018034">
    <property type="protein sequence ID" value="KAA8543922.1"/>
    <property type="molecule type" value="Genomic_DNA"/>
</dbReference>
<dbReference type="SUPFAM" id="SSF52058">
    <property type="entry name" value="L domain-like"/>
    <property type="match status" value="1"/>
</dbReference>
<keyword evidence="3" id="KW-0472">Membrane</keyword>
<dbReference type="Pfam" id="PF12819">
    <property type="entry name" value="Malectin_like"/>
    <property type="match status" value="1"/>
</dbReference>
<dbReference type="InterPro" id="IPR032675">
    <property type="entry name" value="LRR_dom_sf"/>
</dbReference>
<feature type="transmembrane region" description="Helical" evidence="3">
    <location>
        <begin position="396"/>
        <end position="421"/>
    </location>
</feature>
<dbReference type="PANTHER" id="PTHR45631:SF186">
    <property type="entry name" value="MALECTIN-LIKE DOMAIN-CONTAINING PROTEIN"/>
    <property type="match status" value="1"/>
</dbReference>
<sequence>MPQLDTWTWLSIDCGSGTSYTAANGIIWQTDDKFIKTGENKQVSIKSYTTLQLLNTLRVFKQQNKNCYTLPVSNTARYFIRATFHYGNYDGLSKPPTFDLEIDGNKWMTVVSSLTDALYYEVIYPSKGDNISVCLARTWDNQFPFISSLEAWPLPDTMYREMNRDLAWLNSYRYNYGATYWIIGYPVDGYNRIWGPATPPGLVNRSKYNGVLYYTTYEYPPDSAILDAVEAPNPVDIITLPFRISKTNSLSYIEVYLTELMVLEINETRSFDFYLDNEFMLTTSPEYQNCTGAVAIVQPLATLTVELRPTSKSTLPPIISAIEISLRVSSGRDLSNNNLHGSIPEFLGNLPNLKLLNLADNDFSGEIPTSIVNNKKLTYKVNENPSLNQHKGKRTAMIIGLAVGIPLVIIFVVAALVYFLARRKPTPDEGQATALELGGTHQGENGSQNLQNESVSVNMSTEPVVMPPELNVHNKPMQEGEDDSVGISARDYKSV</sequence>
<evidence type="ECO:0000256" key="2">
    <source>
        <dbReference type="SAM" id="MobiDB-lite"/>
    </source>
</evidence>
<dbReference type="Proteomes" id="UP000325577">
    <property type="component" value="Linkage Group LG11"/>
</dbReference>
<dbReference type="OrthoDB" id="2143199at2759"/>
<accession>A0A5J5BQC3</accession>